<organism evidence="1 2">
    <name type="scientific">Amycolatopsis rubida</name>
    <dbReference type="NCBI Taxonomy" id="112413"/>
    <lineage>
        <taxon>Bacteria</taxon>
        <taxon>Bacillati</taxon>
        <taxon>Actinomycetota</taxon>
        <taxon>Actinomycetes</taxon>
        <taxon>Pseudonocardiales</taxon>
        <taxon>Pseudonocardiaceae</taxon>
        <taxon>Amycolatopsis</taxon>
    </lineage>
</organism>
<keyword evidence="2" id="KW-1185">Reference proteome</keyword>
<protein>
    <recommendedName>
        <fullName evidence="3">SCP2 domain-containing protein</fullName>
    </recommendedName>
</protein>
<dbReference type="Proteomes" id="UP000470404">
    <property type="component" value="Unassembled WGS sequence"/>
</dbReference>
<accession>A0ABX0C374</accession>
<dbReference type="RefSeq" id="WP_067584873.1">
    <property type="nucleotide sequence ID" value="NZ_JAAGNC010000189.1"/>
</dbReference>
<evidence type="ECO:0008006" key="3">
    <source>
        <dbReference type="Google" id="ProtNLM"/>
    </source>
</evidence>
<gene>
    <name evidence="1" type="ORF">G3I59_38035</name>
</gene>
<evidence type="ECO:0000313" key="2">
    <source>
        <dbReference type="Proteomes" id="UP000470404"/>
    </source>
</evidence>
<comment type="caution">
    <text evidence="1">The sequence shown here is derived from an EMBL/GenBank/DDBJ whole genome shotgun (WGS) entry which is preliminary data.</text>
</comment>
<sequence length="71" mass="7938">MEYRPMSNAFGYRVVIAGQEDAWRDLMGGTKSWALLTTGRITIDGDLLEANRIHEAICLLVESLADVPEEK</sequence>
<evidence type="ECO:0000313" key="1">
    <source>
        <dbReference type="EMBL" id="NEC61250.1"/>
    </source>
</evidence>
<proteinExistence type="predicted"/>
<dbReference type="EMBL" id="JAAGNC010000189">
    <property type="protein sequence ID" value="NEC61250.1"/>
    <property type="molecule type" value="Genomic_DNA"/>
</dbReference>
<name>A0ABX0C374_9PSEU</name>
<reference evidence="1 2" key="1">
    <citation type="submission" date="2020-01" db="EMBL/GenBank/DDBJ databases">
        <title>Insect and environment-associated Actinomycetes.</title>
        <authorList>
            <person name="Currrie C."/>
            <person name="Chevrette M."/>
            <person name="Carlson C."/>
            <person name="Stubbendieck R."/>
            <person name="Wendt-Pienkowski E."/>
        </authorList>
    </citation>
    <scope>NUCLEOTIDE SEQUENCE [LARGE SCALE GENOMIC DNA]</scope>
    <source>
        <strain evidence="1 2">SID8386</strain>
    </source>
</reference>